<dbReference type="AlphaFoldDB" id="A0A8X7QA09"/>
<sequence length="116" mass="12980">MSSIGDESTTVGGELIHKAVESMQKELTEHSAYAYDIIGWNQKLRVRQQLEKEFDLSIVGAPHATSIGVSLPTAQIPAEPPMFKTTHRDEWEVSYIDTRINGVYCPLNNKRGLAKH</sequence>
<evidence type="ECO:0000313" key="1">
    <source>
        <dbReference type="EMBL" id="KAG2266374.1"/>
    </source>
</evidence>
<protein>
    <submittedName>
        <fullName evidence="1">Uncharacterized protein</fullName>
    </submittedName>
</protein>
<organism evidence="1 2">
    <name type="scientific">Brassica carinata</name>
    <name type="common">Ethiopian mustard</name>
    <name type="synonym">Abyssinian cabbage</name>
    <dbReference type="NCBI Taxonomy" id="52824"/>
    <lineage>
        <taxon>Eukaryota</taxon>
        <taxon>Viridiplantae</taxon>
        <taxon>Streptophyta</taxon>
        <taxon>Embryophyta</taxon>
        <taxon>Tracheophyta</taxon>
        <taxon>Spermatophyta</taxon>
        <taxon>Magnoliopsida</taxon>
        <taxon>eudicotyledons</taxon>
        <taxon>Gunneridae</taxon>
        <taxon>Pentapetalae</taxon>
        <taxon>rosids</taxon>
        <taxon>malvids</taxon>
        <taxon>Brassicales</taxon>
        <taxon>Brassicaceae</taxon>
        <taxon>Brassiceae</taxon>
        <taxon>Brassica</taxon>
    </lineage>
</organism>
<accession>A0A8X7QA09</accession>
<evidence type="ECO:0000313" key="2">
    <source>
        <dbReference type="Proteomes" id="UP000886595"/>
    </source>
</evidence>
<keyword evidence="2" id="KW-1185">Reference proteome</keyword>
<reference evidence="1 2" key="1">
    <citation type="submission" date="2020-02" db="EMBL/GenBank/DDBJ databases">
        <authorList>
            <person name="Ma Q."/>
            <person name="Huang Y."/>
            <person name="Song X."/>
            <person name="Pei D."/>
        </authorList>
    </citation>
    <scope>NUCLEOTIDE SEQUENCE [LARGE SCALE GENOMIC DNA]</scope>
    <source>
        <strain evidence="1">Sxm20200214</strain>
        <tissue evidence="1">Leaf</tissue>
    </source>
</reference>
<dbReference type="EMBL" id="JAAMPC010000014">
    <property type="protein sequence ID" value="KAG2266374.1"/>
    <property type="molecule type" value="Genomic_DNA"/>
</dbReference>
<dbReference type="Proteomes" id="UP000886595">
    <property type="component" value="Unassembled WGS sequence"/>
</dbReference>
<proteinExistence type="predicted"/>
<name>A0A8X7QA09_BRACI</name>
<gene>
    <name evidence="1" type="ORF">Bca52824_073453</name>
</gene>
<comment type="caution">
    <text evidence="1">The sequence shown here is derived from an EMBL/GenBank/DDBJ whole genome shotgun (WGS) entry which is preliminary data.</text>
</comment>